<accession>A0A6U1NTU9</accession>
<dbReference type="AlphaFoldDB" id="A0A6U1NTU9"/>
<evidence type="ECO:0000256" key="1">
    <source>
        <dbReference type="SAM" id="Phobius"/>
    </source>
</evidence>
<dbReference type="EMBL" id="HBFW01001870">
    <property type="protein sequence ID" value="CAD8930184.1"/>
    <property type="molecule type" value="Transcribed_RNA"/>
</dbReference>
<protein>
    <submittedName>
        <fullName evidence="2">Uncharacterized protein</fullName>
    </submittedName>
</protein>
<proteinExistence type="predicted"/>
<name>A0A6U1NTU9_CYCTE</name>
<keyword evidence="1" id="KW-1133">Transmembrane helix</keyword>
<dbReference type="InterPro" id="IPR053259">
    <property type="entry name" value="Golvesin-related_Golgi"/>
</dbReference>
<dbReference type="EMBL" id="HBFW01001859">
    <property type="protein sequence ID" value="CAD8930178.1"/>
    <property type="molecule type" value="Transcribed_RNA"/>
</dbReference>
<sequence length="339" mass="39232">MPRRSRRRLSQSDAMDEEPSTMEVLVGYTKSPYFFAGLLLFGSLAMFSDATVFLELLFGPQDTRFEGSLPNSLLTLNYPYTLMRSVVMEQPVADSDVPFFWHPHKSDEKILDKVLTNCYGVETIKLDSKKNIQQAKDVKIASRNNKKSAILSPFFPEAIEVLTPDNLGRAVCLFRHPLDYDFHSDLLNKSQEEDKNSQKKTDNYLIRYIFNHFQGSVGFKELGDAKQLVRDVCVVSNMDKTTESIERAAAYFGWALTEGSTESCVKDIVDAIKPTERYVDHDTPEWEKFYRDYKFDCQLYEFTQQAWRAQIQTIVPLALQQQRENQRLRRQHQDEEEAG</sequence>
<gene>
    <name evidence="2" type="ORF">CTEN0397_LOCUS1198</name>
    <name evidence="3" type="ORF">CTEN0397_LOCUS1204</name>
</gene>
<feature type="transmembrane region" description="Helical" evidence="1">
    <location>
        <begin position="33"/>
        <end position="58"/>
    </location>
</feature>
<dbReference type="PANTHER" id="PTHR32301:SF6">
    <property type="entry name" value="GOLVESIN-RELATED"/>
    <property type="match status" value="1"/>
</dbReference>
<reference evidence="2" key="1">
    <citation type="submission" date="2021-01" db="EMBL/GenBank/DDBJ databases">
        <authorList>
            <person name="Corre E."/>
            <person name="Pelletier E."/>
            <person name="Niang G."/>
            <person name="Scheremetjew M."/>
            <person name="Finn R."/>
            <person name="Kale V."/>
            <person name="Holt S."/>
            <person name="Cochrane G."/>
            <person name="Meng A."/>
            <person name="Brown T."/>
            <person name="Cohen L."/>
        </authorList>
    </citation>
    <scope>NUCLEOTIDE SEQUENCE</scope>
    <source>
        <strain evidence="2">ECT3854</strain>
    </source>
</reference>
<organism evidence="2">
    <name type="scientific">Cyclophora tenuis</name>
    <name type="common">Marine diatom</name>
    <dbReference type="NCBI Taxonomy" id="216820"/>
    <lineage>
        <taxon>Eukaryota</taxon>
        <taxon>Sar</taxon>
        <taxon>Stramenopiles</taxon>
        <taxon>Ochrophyta</taxon>
        <taxon>Bacillariophyta</taxon>
        <taxon>Fragilariophyceae</taxon>
        <taxon>Fragilariophycidae</taxon>
        <taxon>Cyclophorales</taxon>
        <taxon>Cyclophoraceae</taxon>
        <taxon>Cyclophora</taxon>
    </lineage>
</organism>
<evidence type="ECO:0000313" key="2">
    <source>
        <dbReference type="EMBL" id="CAD8930178.1"/>
    </source>
</evidence>
<dbReference type="PANTHER" id="PTHR32301">
    <property type="entry name" value="COUNTIN RECEPTOR CNR3-RELATED"/>
    <property type="match status" value="1"/>
</dbReference>
<keyword evidence="1" id="KW-0472">Membrane</keyword>
<evidence type="ECO:0000313" key="3">
    <source>
        <dbReference type="EMBL" id="CAD8930184.1"/>
    </source>
</evidence>
<keyword evidence="1" id="KW-0812">Transmembrane</keyword>